<feature type="compositionally biased region" description="Polar residues" evidence="1">
    <location>
        <begin position="91"/>
        <end position="103"/>
    </location>
</feature>
<evidence type="ECO:0000256" key="2">
    <source>
        <dbReference type="SAM" id="Phobius"/>
    </source>
</evidence>
<dbReference type="Proteomes" id="UP001180754">
    <property type="component" value="Unassembled WGS sequence"/>
</dbReference>
<dbReference type="RefSeq" id="WP_311723233.1">
    <property type="nucleotide sequence ID" value="NZ_JAVRFD010000003.1"/>
</dbReference>
<dbReference type="InterPro" id="IPR021224">
    <property type="entry name" value="DUF2690"/>
</dbReference>
<feature type="transmembrane region" description="Helical" evidence="2">
    <location>
        <begin position="135"/>
        <end position="155"/>
    </location>
</feature>
<dbReference type="Pfam" id="PF10901">
    <property type="entry name" value="DUF2690"/>
    <property type="match status" value="1"/>
</dbReference>
<keyword evidence="4" id="KW-1185">Reference proteome</keyword>
<evidence type="ECO:0000313" key="4">
    <source>
        <dbReference type="Proteomes" id="UP001180754"/>
    </source>
</evidence>
<keyword evidence="2" id="KW-1133">Transmembrane helix</keyword>
<reference evidence="3" key="1">
    <citation type="submission" date="2024-05" db="EMBL/GenBank/DDBJ databases">
        <title>30 novel species of actinomycetes from the DSMZ collection.</title>
        <authorList>
            <person name="Nouioui I."/>
        </authorList>
    </citation>
    <scope>NUCLEOTIDE SEQUENCE</scope>
    <source>
        <strain evidence="3">DSM 41529</strain>
    </source>
</reference>
<organism evidence="3 4">
    <name type="scientific">Streptomyces lonegramiae</name>
    <dbReference type="NCBI Taxonomy" id="3075524"/>
    <lineage>
        <taxon>Bacteria</taxon>
        <taxon>Bacillati</taxon>
        <taxon>Actinomycetota</taxon>
        <taxon>Actinomycetes</taxon>
        <taxon>Kitasatosporales</taxon>
        <taxon>Streptomycetaceae</taxon>
        <taxon>Streptomyces</taxon>
    </lineage>
</organism>
<evidence type="ECO:0000313" key="3">
    <source>
        <dbReference type="EMBL" id="MDT0542879.1"/>
    </source>
</evidence>
<evidence type="ECO:0000256" key="1">
    <source>
        <dbReference type="SAM" id="MobiDB-lite"/>
    </source>
</evidence>
<feature type="region of interest" description="Disordered" evidence="1">
    <location>
        <begin position="87"/>
        <end position="133"/>
    </location>
</feature>
<comment type="caution">
    <text evidence="3">The sequence shown here is derived from an EMBL/GenBank/DDBJ whole genome shotgun (WGS) entry which is preliminary data.</text>
</comment>
<proteinExistence type="predicted"/>
<gene>
    <name evidence="3" type="ORF">RND15_09120</name>
</gene>
<dbReference type="EMBL" id="JAVRFD010000003">
    <property type="protein sequence ID" value="MDT0542879.1"/>
    <property type="molecule type" value="Genomic_DNA"/>
</dbReference>
<dbReference type="Pfam" id="PF13560">
    <property type="entry name" value="HTH_31"/>
    <property type="match status" value="1"/>
</dbReference>
<feature type="region of interest" description="Disordered" evidence="1">
    <location>
        <begin position="163"/>
        <end position="195"/>
    </location>
</feature>
<sequence length="313" mass="33017">MARWRPLPGDLPPQARRLAEELRLHKDRSRLSLTSLAAKSAYSSSSWHRYLNGRALPPWEAVDALGRLTRADRGLLRVLWESASDAWTAGQGAQTEQSAQTVRTAGEPREPEGAQGSDRGPSPPARPRRPSRRTAVGAAVAVCGLLAAFLALLVIRPWGDGVRPRSAPPGAPEGSPAWPWELRSQGTGPTGTHCAARSCQGRDPYRDGCDRDSVTVHALSAHGRTLRLRYSPVCRAVWAEVDPADGTGQLLAAAAGATTQTAARGAAHTAMVAADQHKARACVVVAGQQLGVTEHDSWIGPVGAVSGDGTGRG</sequence>
<accession>A0ABU2XBP8</accession>
<keyword evidence="2" id="KW-0812">Transmembrane</keyword>
<protein>
    <submittedName>
        <fullName evidence="3">DUF2690 domain-containing protein</fullName>
    </submittedName>
</protein>
<keyword evidence="2" id="KW-0472">Membrane</keyword>
<name>A0ABU2XBP8_9ACTN</name>